<name>A0A6C0GRV3_9BACT</name>
<dbReference type="RefSeq" id="WP_162446642.1">
    <property type="nucleotide sequence ID" value="NZ_CP048222.1"/>
</dbReference>
<keyword evidence="1" id="KW-0732">Signal</keyword>
<proteinExistence type="predicted"/>
<dbReference type="Proteomes" id="UP000480178">
    <property type="component" value="Chromosome"/>
</dbReference>
<feature type="chain" id="PRO_5025488569" description="Lipoprotein" evidence="1">
    <location>
        <begin position="25"/>
        <end position="231"/>
    </location>
</feature>
<protein>
    <recommendedName>
        <fullName evidence="4">Lipoprotein</fullName>
    </recommendedName>
</protein>
<sequence length="231" mass="27007">MVKNIRKVILLLILLIGCTQFSQGQSRKEALTPGKLQQIRNMLDSILVEDQKYRSNIEENIKKYGHESEQVKKQIKIMRKTDSSNLVVVEKILDTYGWLYPEQIGKRANSTLFLVIQHSNQQTQEKYLPMMRQAVREGKALPQDLALLEDRILLGKGELQVYGSQIGTDPQTGEMYVLPVVDPDRINERRTKVGLDSIEEYISHWNIKWDIEDYKKKLPKWIKNLKEERKK</sequence>
<dbReference type="AlphaFoldDB" id="A0A6C0GRV3"/>
<dbReference type="InterPro" id="IPR046732">
    <property type="entry name" value="DUF6624"/>
</dbReference>
<evidence type="ECO:0008006" key="4">
    <source>
        <dbReference type="Google" id="ProtNLM"/>
    </source>
</evidence>
<gene>
    <name evidence="2" type="ORF">GXP67_30455</name>
</gene>
<dbReference type="KEGG" id="rhoz:GXP67_30455"/>
<accession>A0A6C0GRV3</accession>
<dbReference type="EMBL" id="CP048222">
    <property type="protein sequence ID" value="QHT70667.1"/>
    <property type="molecule type" value="Genomic_DNA"/>
</dbReference>
<evidence type="ECO:0000313" key="3">
    <source>
        <dbReference type="Proteomes" id="UP000480178"/>
    </source>
</evidence>
<dbReference type="Pfam" id="PF20329">
    <property type="entry name" value="DUF6624"/>
    <property type="match status" value="1"/>
</dbReference>
<keyword evidence="3" id="KW-1185">Reference proteome</keyword>
<reference evidence="2 3" key="1">
    <citation type="submission" date="2020-01" db="EMBL/GenBank/DDBJ databases">
        <authorList>
            <person name="Kim M.K."/>
        </authorList>
    </citation>
    <scope>NUCLEOTIDE SEQUENCE [LARGE SCALE GENOMIC DNA]</scope>
    <source>
        <strain evidence="2 3">172606-1</strain>
    </source>
</reference>
<organism evidence="2 3">
    <name type="scientific">Rhodocytophaga rosea</name>
    <dbReference type="NCBI Taxonomy" id="2704465"/>
    <lineage>
        <taxon>Bacteria</taxon>
        <taxon>Pseudomonadati</taxon>
        <taxon>Bacteroidota</taxon>
        <taxon>Cytophagia</taxon>
        <taxon>Cytophagales</taxon>
        <taxon>Rhodocytophagaceae</taxon>
        <taxon>Rhodocytophaga</taxon>
    </lineage>
</organism>
<evidence type="ECO:0000256" key="1">
    <source>
        <dbReference type="SAM" id="SignalP"/>
    </source>
</evidence>
<feature type="signal peptide" evidence="1">
    <location>
        <begin position="1"/>
        <end position="24"/>
    </location>
</feature>
<evidence type="ECO:0000313" key="2">
    <source>
        <dbReference type="EMBL" id="QHT70667.1"/>
    </source>
</evidence>
<dbReference type="PROSITE" id="PS51257">
    <property type="entry name" value="PROKAR_LIPOPROTEIN"/>
    <property type="match status" value="1"/>
</dbReference>